<dbReference type="Proteomes" id="UP000219467">
    <property type="component" value="Unassembled WGS sequence"/>
</dbReference>
<sequence length="91" mass="10032">MRRPLLILLTLTSLAACRVSDMPMDLLQNDTCGAKGLQGLIGQPSEVLDSMRFSQPVRVVRPGMAVTMDFRADRLTVEIDDANLIRRLSCG</sequence>
<evidence type="ECO:0000313" key="3">
    <source>
        <dbReference type="Proteomes" id="UP000219467"/>
    </source>
</evidence>
<dbReference type="Pfam" id="PF11720">
    <property type="entry name" value="Inhibitor_I78"/>
    <property type="match status" value="1"/>
</dbReference>
<dbReference type="RefSeq" id="WP_097029940.1">
    <property type="nucleotide sequence ID" value="NZ_OAOQ01000004.1"/>
</dbReference>
<reference evidence="3" key="1">
    <citation type="submission" date="2017-08" db="EMBL/GenBank/DDBJ databases">
        <authorList>
            <person name="Varghese N."/>
            <person name="Submissions S."/>
        </authorList>
    </citation>
    <scope>NUCLEOTIDE SEQUENCE [LARGE SCALE GENOMIC DNA]</scope>
    <source>
        <strain evidence="3">JA234</strain>
    </source>
</reference>
<feature type="signal peptide" evidence="1">
    <location>
        <begin position="1"/>
        <end position="15"/>
    </location>
</feature>
<organism evidence="2 3">
    <name type="scientific">Cereibacter ovatus</name>
    <dbReference type="NCBI Taxonomy" id="439529"/>
    <lineage>
        <taxon>Bacteria</taxon>
        <taxon>Pseudomonadati</taxon>
        <taxon>Pseudomonadota</taxon>
        <taxon>Alphaproteobacteria</taxon>
        <taxon>Rhodobacterales</taxon>
        <taxon>Paracoccaceae</taxon>
        <taxon>Cereibacter</taxon>
    </lineage>
</organism>
<accession>A0A285CRB9</accession>
<evidence type="ECO:0000313" key="2">
    <source>
        <dbReference type="EMBL" id="SNX69606.1"/>
    </source>
</evidence>
<proteinExistence type="predicted"/>
<name>A0A285CRB9_9RHOB</name>
<keyword evidence="1" id="KW-0732">Signal</keyword>
<dbReference type="InterPro" id="IPR021719">
    <property type="entry name" value="Prot_inh_I78"/>
</dbReference>
<gene>
    <name evidence="2" type="ORF">SAMN05878503_104124</name>
</gene>
<dbReference type="OrthoDB" id="8724542at2"/>
<dbReference type="AlphaFoldDB" id="A0A285CRB9"/>
<protein>
    <submittedName>
        <fullName evidence="2">Peptidase inhibitor I78 family protein</fullName>
    </submittedName>
</protein>
<dbReference type="EMBL" id="OAOQ01000004">
    <property type="protein sequence ID" value="SNX69606.1"/>
    <property type="molecule type" value="Genomic_DNA"/>
</dbReference>
<dbReference type="Gene3D" id="3.30.10.10">
    <property type="entry name" value="Trypsin Inhibitor V, subunit A"/>
    <property type="match status" value="1"/>
</dbReference>
<dbReference type="PROSITE" id="PS51257">
    <property type="entry name" value="PROKAR_LIPOPROTEIN"/>
    <property type="match status" value="1"/>
</dbReference>
<keyword evidence="3" id="KW-1185">Reference proteome</keyword>
<evidence type="ECO:0000256" key="1">
    <source>
        <dbReference type="SAM" id="SignalP"/>
    </source>
</evidence>
<feature type="chain" id="PRO_5012357297" evidence="1">
    <location>
        <begin position="16"/>
        <end position="91"/>
    </location>
</feature>